<evidence type="ECO:0000259" key="4">
    <source>
        <dbReference type="Pfam" id="PF10145"/>
    </source>
</evidence>
<dbReference type="EMBL" id="FOVK01000002">
    <property type="protein sequence ID" value="SFN51455.1"/>
    <property type="molecule type" value="Genomic_DNA"/>
</dbReference>
<keyword evidence="6" id="KW-1185">Reference proteome</keyword>
<evidence type="ECO:0000256" key="2">
    <source>
        <dbReference type="SAM" id="Coils"/>
    </source>
</evidence>
<evidence type="ECO:0000313" key="6">
    <source>
        <dbReference type="Proteomes" id="UP000181899"/>
    </source>
</evidence>
<name>A0A1I4ZMH4_9CLOT</name>
<sequence>MAKKEVQVEYKVLNTQFNSGIKDITGKLSTLNKEFKLQQETMKNSASETEKLEGKLEKLNKELDLSKERTKLTADALEMAKKQTGENSKETKTWSDRLIDAKRNEEFLKNAITDVTGELNSQKSSIKELTSVEKLSIENSQRRITQLNELEKNSEELTDASDKLSKSYDLENKRVGELESKSSALTREKEYLRKQVDLTSESIMNLERQLELAKEEYGKNSEQVKKLEDALMDAKIKNQDFTNSLRDSENGLKRFGEKLESAGKVMTDTGKKMTQYVTLPIIGGVAASVKAASDFETAFTGVKKTVDEVVDANGTVTYSYEKLEKGIRDMAKQMPSSANEIAGVAEAAGQLGIKTEDILSFTETMLMLGDSTNLSSQDAATSLARLANITGMLPKDFSRLGATIVDLGNNLATTEAEIVNMAMRLAGAGTQVGMSESEILSLAGALSSVGIEAEAGGSAFSKVMINMQLAAEKGGGSLDQFAEVAGVSSKQFAKAYKEDATEALMMFIEGLASSEERGISAIKVLDDMDIKEVRLRDSLLRAANASGVFSEALSIGSKAWEENTALTDEARKKYETFESKVKILKNQITDIAIEFGGPLLDALSKVMEALKPTLERIADLAKRFSEASPETQNMVIKVIALTAALGPVLTVAGKFVSTIGSITKAIAVAKPAMAVMATGASGVGTAAGAAAGAGGLAGLSAGLGTVIAAAAPYVLAVAGIAAAGYGVYKILNQDVIPEVDLFADHVGYTTKTVTDEFGNVTTVVEDLSVTISEETKEQVGSFFDMADSVKQTFHDMYFDVNNETETGLSDMYTKTTEMANLIIEASETQKNGVVEQYQELFANTTVLTDEEQMEIIKSVNDGHQDRIKETEKLKDRLVGIYDEIRRQGGEITMNQQQEINSIMEEMKRLSVETMSKNEAEQNVILNRLASSNERITAKMVGETIKELNTQKDESIRIAGEQRDEMVRQAEELRTLEGGIYADKADEIIEEANRQYDEVVAAAEGTKNDGIKKLENAYGGLVKKVDTDTGEILGFWGSIKKWWDGWNPTPKNAQVNTTQTTTYTSRTTSGYSGSSGSGYGATRPNFKGGIIPDYTVLGNHSFAEKGPEAVLPLTGREMDPYADAVARRINEYNEVASNASTKPQIILNITNTLTGSADEDRLVRKIDRSLKKSSDEASFAIGGA</sequence>
<accession>A0A1I4ZMH4</accession>
<evidence type="ECO:0000256" key="3">
    <source>
        <dbReference type="SAM" id="MobiDB-lite"/>
    </source>
</evidence>
<keyword evidence="1" id="KW-1188">Viral release from host cell</keyword>
<dbReference type="RefSeq" id="WP_074911022.1">
    <property type="nucleotide sequence ID" value="NZ_FOVK01000002.1"/>
</dbReference>
<feature type="coiled-coil region" evidence="2">
    <location>
        <begin position="981"/>
        <end position="1008"/>
    </location>
</feature>
<gene>
    <name evidence="5" type="ORF">SAMN04488695_10260</name>
</gene>
<dbReference type="InterPro" id="IPR010090">
    <property type="entry name" value="Phage_tape_meas"/>
</dbReference>
<protein>
    <submittedName>
        <fullName evidence="5">Phage tail tape measure protein, TP901 family, core region</fullName>
    </submittedName>
</protein>
<organism evidence="5 6">
    <name type="scientific">Proteiniclasticum ruminis</name>
    <dbReference type="NCBI Taxonomy" id="398199"/>
    <lineage>
        <taxon>Bacteria</taxon>
        <taxon>Bacillati</taxon>
        <taxon>Bacillota</taxon>
        <taxon>Clostridia</taxon>
        <taxon>Eubacteriales</taxon>
        <taxon>Clostridiaceae</taxon>
        <taxon>Proteiniclasticum</taxon>
    </lineage>
</organism>
<keyword evidence="2" id="KW-0175">Coiled coil</keyword>
<dbReference type="Proteomes" id="UP000181899">
    <property type="component" value="Unassembled WGS sequence"/>
</dbReference>
<feature type="compositionally biased region" description="Low complexity" evidence="3">
    <location>
        <begin position="1056"/>
        <end position="1071"/>
    </location>
</feature>
<dbReference type="AlphaFoldDB" id="A0A1I4ZMH4"/>
<evidence type="ECO:0000313" key="5">
    <source>
        <dbReference type="EMBL" id="SFN51455.1"/>
    </source>
</evidence>
<evidence type="ECO:0000256" key="1">
    <source>
        <dbReference type="ARBA" id="ARBA00022612"/>
    </source>
</evidence>
<feature type="coiled-coil region" evidence="2">
    <location>
        <begin position="42"/>
        <end position="69"/>
    </location>
</feature>
<feature type="domain" description="Phage tail tape measure protein" evidence="4">
    <location>
        <begin position="326"/>
        <end position="514"/>
    </location>
</feature>
<dbReference type="PANTHER" id="PTHR37813">
    <property type="entry name" value="FELS-2 PROPHAGE PROTEIN"/>
    <property type="match status" value="1"/>
</dbReference>
<feature type="coiled-coil region" evidence="2">
    <location>
        <begin position="137"/>
        <end position="167"/>
    </location>
</feature>
<dbReference type="Pfam" id="PF10145">
    <property type="entry name" value="PhageMin_Tail"/>
    <property type="match status" value="1"/>
</dbReference>
<dbReference type="NCBIfam" id="TIGR01760">
    <property type="entry name" value="tape_meas_TP901"/>
    <property type="match status" value="1"/>
</dbReference>
<reference evidence="5 6" key="1">
    <citation type="submission" date="2016-10" db="EMBL/GenBank/DDBJ databases">
        <authorList>
            <person name="de Groot N.N."/>
        </authorList>
    </citation>
    <scope>NUCLEOTIDE SEQUENCE [LARGE SCALE GENOMIC DNA]</scope>
    <source>
        <strain evidence="5 6">ML2</strain>
    </source>
</reference>
<feature type="region of interest" description="Disordered" evidence="3">
    <location>
        <begin position="1049"/>
        <end position="1077"/>
    </location>
</feature>
<feature type="coiled-coil region" evidence="2">
    <location>
        <begin position="196"/>
        <end position="244"/>
    </location>
</feature>
<proteinExistence type="predicted"/>
<dbReference type="OrthoDB" id="28713at2"/>
<dbReference type="PANTHER" id="PTHR37813:SF1">
    <property type="entry name" value="FELS-2 PROPHAGE PROTEIN"/>
    <property type="match status" value="1"/>
</dbReference>